<organism evidence="3 4">
    <name type="scientific">Actinacidiphila yanglinensis</name>
    <dbReference type="NCBI Taxonomy" id="310779"/>
    <lineage>
        <taxon>Bacteria</taxon>
        <taxon>Bacillati</taxon>
        <taxon>Actinomycetota</taxon>
        <taxon>Actinomycetes</taxon>
        <taxon>Kitasatosporales</taxon>
        <taxon>Streptomycetaceae</taxon>
        <taxon>Actinacidiphila</taxon>
    </lineage>
</organism>
<sequence length="249" mass="25782">MNDDPSRGTTLVVGASRGLGRGIAAAFAADGAPVIAVSRTAAEFPEAANGPGSIRHETADAAEAAVSAALLERHAPRNVVLVAGATPLLRPLHEHTWESFSANWQTDVRITFHWLREILRAPLKPGGRVVVISSGAALAGSPLSGGYAGAKATQRLITGYAQDEARRSGLDLTFTAVLPKITPLTDLGRPAVQAYAARGGQTEEEYLRQLGEPLTPEAAGAAVVSLVRAEATTIAPAYLLSGAGLKELP</sequence>
<dbReference type="EMBL" id="FNVU01000011">
    <property type="protein sequence ID" value="SEG79842.1"/>
    <property type="molecule type" value="Genomic_DNA"/>
</dbReference>
<name>A0A1H6D3E0_9ACTN</name>
<evidence type="ECO:0000313" key="4">
    <source>
        <dbReference type="Proteomes" id="UP000236754"/>
    </source>
</evidence>
<evidence type="ECO:0000256" key="1">
    <source>
        <dbReference type="ARBA" id="ARBA00006484"/>
    </source>
</evidence>
<dbReference type="AlphaFoldDB" id="A0A1H6D3E0"/>
<dbReference type="Pfam" id="PF00106">
    <property type="entry name" value="adh_short"/>
    <property type="match status" value="1"/>
</dbReference>
<keyword evidence="4" id="KW-1185">Reference proteome</keyword>
<proteinExistence type="inferred from homology"/>
<evidence type="ECO:0000313" key="3">
    <source>
        <dbReference type="EMBL" id="SEG79842.1"/>
    </source>
</evidence>
<dbReference type="GO" id="GO:0016491">
    <property type="term" value="F:oxidoreductase activity"/>
    <property type="evidence" value="ECO:0007669"/>
    <property type="project" value="UniProtKB-KW"/>
</dbReference>
<dbReference type="PANTHER" id="PTHR43669:SF3">
    <property type="entry name" value="ALCOHOL DEHYDROGENASE, PUTATIVE (AFU_ORTHOLOGUE AFUA_3G03445)-RELATED"/>
    <property type="match status" value="1"/>
</dbReference>
<gene>
    <name evidence="3" type="ORF">SAMN05216223_111210</name>
</gene>
<dbReference type="RefSeq" id="WP_103888247.1">
    <property type="nucleotide sequence ID" value="NZ_FNVU01000011.1"/>
</dbReference>
<dbReference type="Gene3D" id="3.40.50.720">
    <property type="entry name" value="NAD(P)-binding Rossmann-like Domain"/>
    <property type="match status" value="1"/>
</dbReference>
<protein>
    <submittedName>
        <fullName evidence="3">NAD(P)-dependent dehydrogenase, short-chain alcohol dehydrogenase family</fullName>
    </submittedName>
</protein>
<dbReference type="InterPro" id="IPR036291">
    <property type="entry name" value="NAD(P)-bd_dom_sf"/>
</dbReference>
<evidence type="ECO:0000256" key="2">
    <source>
        <dbReference type="ARBA" id="ARBA00023002"/>
    </source>
</evidence>
<comment type="similarity">
    <text evidence="1">Belongs to the short-chain dehydrogenases/reductases (SDR) family.</text>
</comment>
<dbReference type="PANTHER" id="PTHR43669">
    <property type="entry name" value="5-KETO-D-GLUCONATE 5-REDUCTASE"/>
    <property type="match status" value="1"/>
</dbReference>
<dbReference type="CDD" id="cd05233">
    <property type="entry name" value="SDR_c"/>
    <property type="match status" value="1"/>
</dbReference>
<dbReference type="OrthoDB" id="7211155at2"/>
<keyword evidence="2" id="KW-0560">Oxidoreductase</keyword>
<dbReference type="Proteomes" id="UP000236754">
    <property type="component" value="Unassembled WGS sequence"/>
</dbReference>
<dbReference type="SUPFAM" id="SSF51735">
    <property type="entry name" value="NAD(P)-binding Rossmann-fold domains"/>
    <property type="match status" value="1"/>
</dbReference>
<dbReference type="InterPro" id="IPR002347">
    <property type="entry name" value="SDR_fam"/>
</dbReference>
<accession>A0A1H6D3E0</accession>
<reference evidence="3 4" key="1">
    <citation type="submission" date="2016-10" db="EMBL/GenBank/DDBJ databases">
        <authorList>
            <person name="de Groot N.N."/>
        </authorList>
    </citation>
    <scope>NUCLEOTIDE SEQUENCE [LARGE SCALE GENOMIC DNA]</scope>
    <source>
        <strain evidence="3 4">CGMCC 4.2023</strain>
    </source>
</reference>